<dbReference type="InterPro" id="IPR014710">
    <property type="entry name" value="RmlC-like_jellyroll"/>
</dbReference>
<dbReference type="Gene3D" id="2.60.120.10">
    <property type="entry name" value="Jelly Rolls"/>
    <property type="match status" value="1"/>
</dbReference>
<dbReference type="Gene3D" id="3.30.9.10">
    <property type="entry name" value="D-Amino Acid Oxidase, subunit A, domain 2"/>
    <property type="match status" value="1"/>
</dbReference>
<dbReference type="InterPro" id="IPR006076">
    <property type="entry name" value="FAD-dep_OxRdtase"/>
</dbReference>
<keyword evidence="12" id="KW-1185">Reference proteome</keyword>
<dbReference type="Pfam" id="PF01266">
    <property type="entry name" value="DAO"/>
    <property type="match status" value="1"/>
</dbReference>
<keyword evidence="3 9" id="KW-0812">Transmembrane</keyword>
<dbReference type="InterPro" id="IPR018490">
    <property type="entry name" value="cNMP-bd_dom_sf"/>
</dbReference>
<dbReference type="SUPFAM" id="SSF51206">
    <property type="entry name" value="cAMP-binding domain-like"/>
    <property type="match status" value="1"/>
</dbReference>
<feature type="transmembrane region" description="Helical" evidence="9">
    <location>
        <begin position="2228"/>
        <end position="2256"/>
    </location>
</feature>
<gene>
    <name evidence="11" type="primary">dadA</name>
    <name evidence="11" type="ORF">AK812_SmicGene36210</name>
</gene>
<name>A0A1Q9CJE4_SYMMI</name>
<comment type="caution">
    <text evidence="11">The sequence shown here is derived from an EMBL/GenBank/DDBJ whole genome shotgun (WGS) entry which is preliminary data.</text>
</comment>
<dbReference type="InterPro" id="IPR036188">
    <property type="entry name" value="FAD/NAD-bd_sf"/>
</dbReference>
<dbReference type="GO" id="GO:0005249">
    <property type="term" value="F:voltage-gated potassium channel activity"/>
    <property type="evidence" value="ECO:0007669"/>
    <property type="project" value="TreeGrafter"/>
</dbReference>
<feature type="transmembrane region" description="Helical" evidence="9">
    <location>
        <begin position="2310"/>
        <end position="2330"/>
    </location>
</feature>
<evidence type="ECO:0000313" key="11">
    <source>
        <dbReference type="EMBL" id="OLP83059.1"/>
    </source>
</evidence>
<feature type="compositionally biased region" description="Basic and acidic residues" evidence="8">
    <location>
        <begin position="755"/>
        <end position="765"/>
    </location>
</feature>
<proteinExistence type="predicted"/>
<dbReference type="InterPro" id="IPR050818">
    <property type="entry name" value="KCNH_animal-type"/>
</dbReference>
<dbReference type="EMBL" id="LSRX01001145">
    <property type="protein sequence ID" value="OLP83059.1"/>
    <property type="molecule type" value="Genomic_DNA"/>
</dbReference>
<dbReference type="PANTHER" id="PTHR10217:SF435">
    <property type="entry name" value="POTASSIUM VOLTAGE-GATED CHANNEL PROTEIN EAG"/>
    <property type="match status" value="1"/>
</dbReference>
<dbReference type="SUPFAM" id="SSF54373">
    <property type="entry name" value="FAD-linked reductases, C-terminal domain"/>
    <property type="match status" value="1"/>
</dbReference>
<evidence type="ECO:0000256" key="8">
    <source>
        <dbReference type="SAM" id="MobiDB-lite"/>
    </source>
</evidence>
<feature type="compositionally biased region" description="Acidic residues" evidence="8">
    <location>
        <begin position="1134"/>
        <end position="1143"/>
    </location>
</feature>
<feature type="coiled-coil region" evidence="7">
    <location>
        <begin position="1869"/>
        <end position="1896"/>
    </location>
</feature>
<evidence type="ECO:0000313" key="12">
    <source>
        <dbReference type="Proteomes" id="UP000186817"/>
    </source>
</evidence>
<dbReference type="SUPFAM" id="SSF81324">
    <property type="entry name" value="Voltage-gated potassium channels"/>
    <property type="match status" value="1"/>
</dbReference>
<evidence type="ECO:0000256" key="3">
    <source>
        <dbReference type="ARBA" id="ARBA00022692"/>
    </source>
</evidence>
<keyword evidence="4 9" id="KW-1133">Transmembrane helix</keyword>
<keyword evidence="6 9" id="KW-0472">Membrane</keyword>
<feature type="region of interest" description="Disordered" evidence="8">
    <location>
        <begin position="1094"/>
        <end position="1189"/>
    </location>
</feature>
<feature type="compositionally biased region" description="Acidic residues" evidence="8">
    <location>
        <begin position="720"/>
        <end position="730"/>
    </location>
</feature>
<keyword evidence="2" id="KW-0813">Transport</keyword>
<evidence type="ECO:0000256" key="9">
    <source>
        <dbReference type="SAM" id="Phobius"/>
    </source>
</evidence>
<evidence type="ECO:0000256" key="4">
    <source>
        <dbReference type="ARBA" id="ARBA00022989"/>
    </source>
</evidence>
<feature type="compositionally biased region" description="Acidic residues" evidence="8">
    <location>
        <begin position="1271"/>
        <end position="1281"/>
    </location>
</feature>
<evidence type="ECO:0000259" key="10">
    <source>
        <dbReference type="PROSITE" id="PS50042"/>
    </source>
</evidence>
<feature type="region of interest" description="Disordered" evidence="8">
    <location>
        <begin position="692"/>
        <end position="779"/>
    </location>
</feature>
<keyword evidence="7" id="KW-0175">Coiled coil</keyword>
<evidence type="ECO:0000256" key="1">
    <source>
        <dbReference type="ARBA" id="ARBA00004141"/>
    </source>
</evidence>
<dbReference type="PROSITE" id="PS50042">
    <property type="entry name" value="CNMP_BINDING_3"/>
    <property type="match status" value="1"/>
</dbReference>
<evidence type="ECO:0000256" key="7">
    <source>
        <dbReference type="SAM" id="Coils"/>
    </source>
</evidence>
<dbReference type="Pfam" id="PF00520">
    <property type="entry name" value="Ion_trans"/>
    <property type="match status" value="1"/>
</dbReference>
<feature type="compositionally biased region" description="Low complexity" evidence="8">
    <location>
        <begin position="1733"/>
        <end position="1747"/>
    </location>
</feature>
<dbReference type="GO" id="GO:0005886">
    <property type="term" value="C:plasma membrane"/>
    <property type="evidence" value="ECO:0007669"/>
    <property type="project" value="TreeGrafter"/>
</dbReference>
<reference evidence="11 12" key="1">
    <citation type="submission" date="2016-02" db="EMBL/GenBank/DDBJ databases">
        <title>Genome analysis of coral dinoflagellate symbionts highlights evolutionary adaptations to a symbiotic lifestyle.</title>
        <authorList>
            <person name="Aranda M."/>
            <person name="Li Y."/>
            <person name="Liew Y.J."/>
            <person name="Baumgarten S."/>
            <person name="Simakov O."/>
            <person name="Wilson M."/>
            <person name="Piel J."/>
            <person name="Ashoor H."/>
            <person name="Bougouffa S."/>
            <person name="Bajic V.B."/>
            <person name="Ryu T."/>
            <person name="Ravasi T."/>
            <person name="Bayer T."/>
            <person name="Micklem G."/>
            <person name="Kim H."/>
            <person name="Bhak J."/>
            <person name="Lajeunesse T.C."/>
            <person name="Voolstra C.R."/>
        </authorList>
    </citation>
    <scope>NUCLEOTIDE SEQUENCE [LARGE SCALE GENOMIC DNA]</scope>
    <source>
        <strain evidence="11 12">CCMP2467</strain>
    </source>
</reference>
<dbReference type="Proteomes" id="UP000186817">
    <property type="component" value="Unassembled WGS sequence"/>
</dbReference>
<dbReference type="Gene3D" id="1.10.287.70">
    <property type="match status" value="1"/>
</dbReference>
<dbReference type="PANTHER" id="PTHR10217">
    <property type="entry name" value="VOLTAGE AND LIGAND GATED POTASSIUM CHANNEL"/>
    <property type="match status" value="1"/>
</dbReference>
<dbReference type="InterPro" id="IPR005821">
    <property type="entry name" value="Ion_trans_dom"/>
</dbReference>
<feature type="region of interest" description="Disordered" evidence="8">
    <location>
        <begin position="1907"/>
        <end position="1940"/>
    </location>
</feature>
<protein>
    <submittedName>
        <fullName evidence="11">D-amino acid dehydrogenase small subunit</fullName>
    </submittedName>
</protein>
<evidence type="ECO:0000256" key="5">
    <source>
        <dbReference type="ARBA" id="ARBA00023065"/>
    </source>
</evidence>
<dbReference type="InterPro" id="IPR000595">
    <property type="entry name" value="cNMP-bd_dom"/>
</dbReference>
<evidence type="ECO:0000256" key="2">
    <source>
        <dbReference type="ARBA" id="ARBA00022448"/>
    </source>
</evidence>
<dbReference type="Gene3D" id="3.50.50.60">
    <property type="entry name" value="FAD/NAD(P)-binding domain"/>
    <property type="match status" value="1"/>
</dbReference>
<dbReference type="SUPFAM" id="SSF51905">
    <property type="entry name" value="FAD/NAD(P)-binding domain"/>
    <property type="match status" value="1"/>
</dbReference>
<dbReference type="GO" id="GO:0042391">
    <property type="term" value="P:regulation of membrane potential"/>
    <property type="evidence" value="ECO:0007669"/>
    <property type="project" value="TreeGrafter"/>
</dbReference>
<feature type="region of interest" description="Disordered" evidence="8">
    <location>
        <begin position="1842"/>
        <end position="1864"/>
    </location>
</feature>
<evidence type="ECO:0000256" key="6">
    <source>
        <dbReference type="ARBA" id="ARBA00023136"/>
    </source>
</evidence>
<feature type="region of interest" description="Disordered" evidence="8">
    <location>
        <begin position="1711"/>
        <end position="1753"/>
    </location>
</feature>
<dbReference type="OrthoDB" id="498204at2759"/>
<feature type="domain" description="Cyclic nucleotide-binding" evidence="10">
    <location>
        <begin position="2435"/>
        <end position="2520"/>
    </location>
</feature>
<sequence>MAQETQSKFQTLARNLKTVVQAPLEYDVGLPGEAETEAEAEELQIFDAPCGNHVGRLKITGTVQGYPAGDWLHLTRQEVARLQEQGALDSDLREVWVRLDLCAPKRGRVFPRWAQIDVEMAYLEALEFSWPGIPGEFVTYTVQWRSSADGVSDESQAEPVQGVQEECEDLVIGAGVVGICTAYSLASSSWINGTLICPSLMLPWTGPQLIPKVFKSFYQPGHPLKVHPRALLSSDTYFFGLHYLASCRPGHGKRTTRRLANLARYSRHCLEGLLRSHQELNGYMDRKAKGTLQVFEDKAALQACLDASEQIQHAGVPLNVVRDENMEGASDNLAERLRRQGLEALYLYSPLDTNGDCARFTHFLERQCQELGVGFEYDSAVQGFQEKSGLWEVVLREQKPIRTRNVILCAGVGSPVLAAMLGLRLPMAPVKGYAITVPLKPGVQQLSSNVVQDSSKLYLAPLGPDLVRITGFAEFAGFDCSVDLDRATILAMQAEKLLPDCLDWDRAEYHTGLRPLSADDVPIIGEAKPNFFLNTGHGSKGWTHAAGSGQLVADLIAGREPEMQTEDGPRPGDLECTSSRALVHGLPQATCIQVRVLASVTGPQIDFVELEILGPWTEIRTASPLPGEDVKALGDRDLLGGYRGGCLRSSCSGFLAATTLHSTHAEQCRRCGCSYEEHIELEGEPVPVKEQISADPGVEQEASEAKNQPDASDPDGFVQQEEEQDQEEVESVQSADVENASDMEAEEEQDDDRMGEELAPEKDPTEAEASTEADGRCQEDVDDNACWEDFLEAEDGEDEPQVEVQADMVEGMEDFTGAQIISSEDPASVQSDVQPEQESVVEKVFFSPTAINILSAPSVSASSRGLLDSGTVVSGCLKSGWLKLDEESKEQLLLGGEAEAWISVESLVEKEARTTEDETDGIQHSSRQAEKLLGQGIEYRAMHEFQGYPSPSELGENMHGMAISQGEGLVGYPSHHHWIRLVASETKTEFISHWVFQDPGRPVLEASWSRLKVSQTPSGVLHLSWPGLAVSPLSTVYYALEWIKRGADIALGCGLTPRPECTLVTCPADVQFRISAFVNDQERSLHITSPWQSDFVVEQPPPEPPEVQVSETAEAREAQLETEAELPITSPDAEPAEAVEDEAACPKESESLAPAEKISGSSDAATEPSKGSHESSGTGGEAKTMQPGHSSWFQVVHRGGVFLRDGRSSECASKGRLAFGQRVFGVLSGEWLHVEKDSQNEAVEGPLYALVDGKDWGLGALMEEVPLEAAAEAEAEAEAAEVEAAPGSEPRPEPPQPPQPEPGEAIKKAGPAQKARQAAIRRAAAVAEEVLARPLEYTVVAETPAYCEPAPQALPAPGGLFRAGQTVTGFPGNASWIRVASADAGGECWAPIKSAGSAKEVFLSPAWAQLQAEEVFSEALVVSWPGLAAPKPPYVAAYSIEWRLTPGEELPIGAGDGQDFKKSGYALSLQPRATLHGLPPGAAVQLRAGVRVAAQSAGQADFRLMGPWQDFTTGSPLTEEEEAEPARSIDPFGAARGGCEGSQCRGYVADLDAMASVGANANFLVHKAICVRCGKSFEAHERIEASVSASRRGRAAKVVQVAKLSEPNSGGPPEDDENLRTFQVVHAMVFVRDRASVKGRTLGVLKSGERVRGWQRSGWLQLSRTSSLDVSKEIRDSWILIHGAEVGLGQLMQEVNETAVEAALHKACTAQESSSNLEVGRAQGTKQDVPVTKANAGSSARSSAKAGQMAEMEQAARDTRSVLGVPIQFSVVGSADLPIRAKPSSEEEQVGALKPGAAVLGYPVGEWMKIEASTTSQWNLLFPFILRPHVRKSAAFSLAMEDGELDTEGPGPGRKSEESLSLDTSDRFQELLQELLSEHRLRVSELREANQQLHQEICELHMRPCSEDAGEPSVPKELWSHEITTPPPSTGAGSPDAHSRLRNQRKVPTNMTFPHDLEASDALSAASRVRTSRDPQGFRRAKTDIDALMQATDSNHDGFNLKAVWTDYLDTENDVGSGFQHYFAAMKGARMDRDSGERAPTSPLRLMRGSRRELMNLANVASEERWKRALAIAAKQCKPGIISPSGTYRMFWDLLGLLLILYDTVTIPLQVFEISRDQWSVTMDWVTLFFWTLDMFQSFFTGYFQEGVKVMDPRRIVKNYLRSWFWLDLLVVGPEWFTSMSPDAFGLDGVGIGRILRLGRAMRVLRLLRLFKLRRIVDALLELVESEYAFTIINLLKLLFAVLVLNHVIACVWYLVGKTGASMGQYSWFEMSGHYPNDSIYMYFTSLHWSLTQFTPASMNVSAANTMERIMSICVLFFAMVAFSSIVGHITASMSHLQNLRGAQMKQFWMLRRYLKQRCIRRDLQLRITKFLEYKTQKEHDLVHSSSVVILDQLSEPLRKELSYEIMIQWLMSHPFFEVLSSKMPVIMHRLCHLALTEIALASSDVVFTAGHEGKQMLFVKHGELEYMRLGREALDPPLLQKDWFVEAALWVSWRHMGDCRVLSPGELIAISNDVFAKEMRLHHLPWSFCKMYAIRFCEKLNAIEPKDLSDVLREETMLTNVLVHEATEDIFNDADTGEMQQLAASKVSLQTT</sequence>
<accession>A0A1Q9CJE4</accession>
<organism evidence="11 12">
    <name type="scientific">Symbiodinium microadriaticum</name>
    <name type="common">Dinoflagellate</name>
    <name type="synonym">Zooxanthella microadriatica</name>
    <dbReference type="NCBI Taxonomy" id="2951"/>
    <lineage>
        <taxon>Eukaryota</taxon>
        <taxon>Sar</taxon>
        <taxon>Alveolata</taxon>
        <taxon>Dinophyceae</taxon>
        <taxon>Suessiales</taxon>
        <taxon>Symbiodiniaceae</taxon>
        <taxon>Symbiodinium</taxon>
    </lineage>
</organism>
<feature type="compositionally biased region" description="Acidic residues" evidence="8">
    <location>
        <begin position="739"/>
        <end position="754"/>
    </location>
</feature>
<keyword evidence="5" id="KW-0406">Ion transport</keyword>
<feature type="compositionally biased region" description="Basic and acidic residues" evidence="8">
    <location>
        <begin position="1854"/>
        <end position="1864"/>
    </location>
</feature>
<feature type="region of interest" description="Disordered" evidence="8">
    <location>
        <begin position="1270"/>
        <end position="1313"/>
    </location>
</feature>
<comment type="subcellular location">
    <subcellularLocation>
        <location evidence="1">Membrane</location>
        <topology evidence="1">Multi-pass membrane protein</topology>
    </subcellularLocation>
</comment>